<protein>
    <submittedName>
        <fullName evidence="2">Uncharacterized protein</fullName>
    </submittedName>
</protein>
<comment type="caution">
    <text evidence="2">The sequence shown here is derived from an EMBL/GenBank/DDBJ whole genome shotgun (WGS) entry which is preliminary data.</text>
</comment>
<sequence>MAEQKEAGGESAGHGSVGSVRLSMPRSNDVAESLTVSTVRWSDDDGSTATAVEIALSIGATQVLTALSPAEATALARMLDDAIGQIAA</sequence>
<feature type="region of interest" description="Disordered" evidence="1">
    <location>
        <begin position="1"/>
        <end position="26"/>
    </location>
</feature>
<evidence type="ECO:0000313" key="3">
    <source>
        <dbReference type="Proteomes" id="UP001500449"/>
    </source>
</evidence>
<proteinExistence type="predicted"/>
<gene>
    <name evidence="2" type="ORF">GCM10009836_44320</name>
</gene>
<evidence type="ECO:0000256" key="1">
    <source>
        <dbReference type="SAM" id="MobiDB-lite"/>
    </source>
</evidence>
<name>A0ABN2NB33_9PSEU</name>
<reference evidence="2 3" key="1">
    <citation type="journal article" date="2019" name="Int. J. Syst. Evol. Microbiol.">
        <title>The Global Catalogue of Microorganisms (GCM) 10K type strain sequencing project: providing services to taxonomists for standard genome sequencing and annotation.</title>
        <authorList>
            <consortium name="The Broad Institute Genomics Platform"/>
            <consortium name="The Broad Institute Genome Sequencing Center for Infectious Disease"/>
            <person name="Wu L."/>
            <person name="Ma J."/>
        </authorList>
    </citation>
    <scope>NUCLEOTIDE SEQUENCE [LARGE SCALE GENOMIC DNA]</scope>
    <source>
        <strain evidence="2 3">JCM 16009</strain>
    </source>
</reference>
<organism evidence="2 3">
    <name type="scientific">Pseudonocardia ailaonensis</name>
    <dbReference type="NCBI Taxonomy" id="367279"/>
    <lineage>
        <taxon>Bacteria</taxon>
        <taxon>Bacillati</taxon>
        <taxon>Actinomycetota</taxon>
        <taxon>Actinomycetes</taxon>
        <taxon>Pseudonocardiales</taxon>
        <taxon>Pseudonocardiaceae</taxon>
        <taxon>Pseudonocardia</taxon>
    </lineage>
</organism>
<evidence type="ECO:0000313" key="2">
    <source>
        <dbReference type="EMBL" id="GAA1859240.1"/>
    </source>
</evidence>
<dbReference type="Proteomes" id="UP001500449">
    <property type="component" value="Unassembled WGS sequence"/>
</dbReference>
<dbReference type="EMBL" id="BAAAQK010000017">
    <property type="protein sequence ID" value="GAA1859240.1"/>
    <property type="molecule type" value="Genomic_DNA"/>
</dbReference>
<keyword evidence="3" id="KW-1185">Reference proteome</keyword>
<accession>A0ABN2NB33</accession>